<dbReference type="SMART" id="SM00342">
    <property type="entry name" value="HTH_ARAC"/>
    <property type="match status" value="1"/>
</dbReference>
<dbReference type="PRINTS" id="PR00032">
    <property type="entry name" value="HTHARAC"/>
</dbReference>
<dbReference type="PROSITE" id="PS01124">
    <property type="entry name" value="HTH_ARAC_FAMILY_2"/>
    <property type="match status" value="1"/>
</dbReference>
<organism evidence="5 6">
    <name type="scientific">Flavilitoribacter nigricans (strain ATCC 23147 / DSM 23189 / NBRC 102662 / NCIMB 1420 / SS-2)</name>
    <name type="common">Lewinella nigricans</name>
    <dbReference type="NCBI Taxonomy" id="1122177"/>
    <lineage>
        <taxon>Bacteria</taxon>
        <taxon>Pseudomonadati</taxon>
        <taxon>Bacteroidota</taxon>
        <taxon>Saprospiria</taxon>
        <taxon>Saprospirales</taxon>
        <taxon>Lewinellaceae</taxon>
        <taxon>Flavilitoribacter</taxon>
    </lineage>
</organism>
<evidence type="ECO:0000259" key="4">
    <source>
        <dbReference type="PROSITE" id="PS01124"/>
    </source>
</evidence>
<evidence type="ECO:0000313" key="6">
    <source>
        <dbReference type="Proteomes" id="UP000223913"/>
    </source>
</evidence>
<evidence type="ECO:0000313" key="5">
    <source>
        <dbReference type="EMBL" id="PHN05349.1"/>
    </source>
</evidence>
<dbReference type="OrthoDB" id="135231at2"/>
<dbReference type="InterPro" id="IPR018062">
    <property type="entry name" value="HTH_AraC-typ_CS"/>
</dbReference>
<dbReference type="InterPro" id="IPR053142">
    <property type="entry name" value="PchR_regulatory_protein"/>
</dbReference>
<reference evidence="5 6" key="1">
    <citation type="submission" date="2017-10" db="EMBL/GenBank/DDBJ databases">
        <title>The draft genome sequence of Lewinella nigricans NBRC 102662.</title>
        <authorList>
            <person name="Wang K."/>
        </authorList>
    </citation>
    <scope>NUCLEOTIDE SEQUENCE [LARGE SCALE GENOMIC DNA]</scope>
    <source>
        <strain evidence="5 6">NBRC 102662</strain>
    </source>
</reference>
<dbReference type="Gene3D" id="1.10.10.60">
    <property type="entry name" value="Homeodomain-like"/>
    <property type="match status" value="1"/>
</dbReference>
<dbReference type="Proteomes" id="UP000223913">
    <property type="component" value="Unassembled WGS sequence"/>
</dbReference>
<accession>A0A2D0NB04</accession>
<dbReference type="InterPro" id="IPR020449">
    <property type="entry name" value="Tscrpt_reg_AraC-type_HTH"/>
</dbReference>
<dbReference type="AlphaFoldDB" id="A0A2D0NB04"/>
<dbReference type="PANTHER" id="PTHR47893">
    <property type="entry name" value="REGULATORY PROTEIN PCHR"/>
    <property type="match status" value="1"/>
</dbReference>
<keyword evidence="1" id="KW-0805">Transcription regulation</keyword>
<dbReference type="Pfam" id="PF12833">
    <property type="entry name" value="HTH_18"/>
    <property type="match status" value="1"/>
</dbReference>
<proteinExistence type="predicted"/>
<dbReference type="InterPro" id="IPR009057">
    <property type="entry name" value="Homeodomain-like_sf"/>
</dbReference>
<dbReference type="GO" id="GO:0043565">
    <property type="term" value="F:sequence-specific DNA binding"/>
    <property type="evidence" value="ECO:0007669"/>
    <property type="project" value="InterPro"/>
</dbReference>
<gene>
    <name evidence="5" type="ORF">CRP01_17700</name>
</gene>
<evidence type="ECO:0000256" key="2">
    <source>
        <dbReference type="ARBA" id="ARBA00023125"/>
    </source>
</evidence>
<dbReference type="InterPro" id="IPR018060">
    <property type="entry name" value="HTH_AraC"/>
</dbReference>
<keyword evidence="6" id="KW-1185">Reference proteome</keyword>
<keyword evidence="2" id="KW-0238">DNA-binding</keyword>
<comment type="caution">
    <text evidence="5">The sequence shown here is derived from an EMBL/GenBank/DDBJ whole genome shotgun (WGS) entry which is preliminary data.</text>
</comment>
<keyword evidence="3" id="KW-0804">Transcription</keyword>
<dbReference type="EMBL" id="PDUD01000022">
    <property type="protein sequence ID" value="PHN05349.1"/>
    <property type="molecule type" value="Genomic_DNA"/>
</dbReference>
<dbReference type="RefSeq" id="WP_099151401.1">
    <property type="nucleotide sequence ID" value="NZ_PDUD01000022.1"/>
</dbReference>
<evidence type="ECO:0000256" key="3">
    <source>
        <dbReference type="ARBA" id="ARBA00023163"/>
    </source>
</evidence>
<protein>
    <recommendedName>
        <fullName evidence="4">HTH araC/xylS-type domain-containing protein</fullName>
    </recommendedName>
</protein>
<sequence>MEIRIKKNGAEAFVDALTKAFDTDYIRDCKEYRLEIPEDIGEGYISAYDFDYGMSLVYFHCTFHEDLTVVFTAERVHPLHFNFCVEGEIRHEICDEQIAYQLNPLNGSISANPSECSQTMHISPNIQIVHTNLQILRSEYIKKVDCDLEEMHSKLTNVFRDQEGENSFLHEINYSVPTAECIKHIAGNGYKDLVRSSYAEAKSLELLALQLKQFADDLDPETRFVTLKRYDLDKILKAKEILLSDLQNAPTIQDLAKMSGVNQQKLKRGFKQVFGKTINRYLRDARLEAAKYMIMDGKSSIQDVAERVGYSNRGHFARKFREKYGLLPKDALQANSIQMSKQKEKN</sequence>
<feature type="domain" description="HTH araC/xylS-type" evidence="4">
    <location>
        <begin position="236"/>
        <end position="334"/>
    </location>
</feature>
<name>A0A2D0NB04_FLAN2</name>
<dbReference type="PROSITE" id="PS00041">
    <property type="entry name" value="HTH_ARAC_FAMILY_1"/>
    <property type="match status" value="1"/>
</dbReference>
<evidence type="ECO:0000256" key="1">
    <source>
        <dbReference type="ARBA" id="ARBA00023015"/>
    </source>
</evidence>
<dbReference type="GO" id="GO:0003700">
    <property type="term" value="F:DNA-binding transcription factor activity"/>
    <property type="evidence" value="ECO:0007669"/>
    <property type="project" value="InterPro"/>
</dbReference>
<dbReference type="PANTHER" id="PTHR47893:SF1">
    <property type="entry name" value="REGULATORY PROTEIN PCHR"/>
    <property type="match status" value="1"/>
</dbReference>
<dbReference type="SUPFAM" id="SSF46689">
    <property type="entry name" value="Homeodomain-like"/>
    <property type="match status" value="2"/>
</dbReference>